<evidence type="ECO:0000313" key="1">
    <source>
        <dbReference type="EMBL" id="JAD74402.1"/>
    </source>
</evidence>
<reference evidence="1" key="1">
    <citation type="submission" date="2014-09" db="EMBL/GenBank/DDBJ databases">
        <authorList>
            <person name="Magalhaes I.L.F."/>
            <person name="Oliveira U."/>
            <person name="Santos F.R."/>
            <person name="Vidigal T.H.D.A."/>
            <person name="Brescovit A.D."/>
            <person name="Santos A.J."/>
        </authorList>
    </citation>
    <scope>NUCLEOTIDE SEQUENCE</scope>
    <source>
        <tissue evidence="1">Shoot tissue taken approximately 20 cm above the soil surface</tissue>
    </source>
</reference>
<reference evidence="1" key="2">
    <citation type="journal article" date="2015" name="Data Brief">
        <title>Shoot transcriptome of the giant reed, Arundo donax.</title>
        <authorList>
            <person name="Barrero R.A."/>
            <person name="Guerrero F.D."/>
            <person name="Moolhuijzen P."/>
            <person name="Goolsby J.A."/>
            <person name="Tidwell J."/>
            <person name="Bellgard S.E."/>
            <person name="Bellgard M.I."/>
        </authorList>
    </citation>
    <scope>NUCLEOTIDE SEQUENCE</scope>
    <source>
        <tissue evidence="1">Shoot tissue taken approximately 20 cm above the soil surface</tissue>
    </source>
</reference>
<accession>A0A0A9CSC5</accession>
<organism evidence="1">
    <name type="scientific">Arundo donax</name>
    <name type="common">Giant reed</name>
    <name type="synonym">Donax arundinaceus</name>
    <dbReference type="NCBI Taxonomy" id="35708"/>
    <lineage>
        <taxon>Eukaryota</taxon>
        <taxon>Viridiplantae</taxon>
        <taxon>Streptophyta</taxon>
        <taxon>Embryophyta</taxon>
        <taxon>Tracheophyta</taxon>
        <taxon>Spermatophyta</taxon>
        <taxon>Magnoliopsida</taxon>
        <taxon>Liliopsida</taxon>
        <taxon>Poales</taxon>
        <taxon>Poaceae</taxon>
        <taxon>PACMAD clade</taxon>
        <taxon>Arundinoideae</taxon>
        <taxon>Arundineae</taxon>
        <taxon>Arundo</taxon>
    </lineage>
</organism>
<dbReference type="EMBL" id="GBRH01223493">
    <property type="protein sequence ID" value="JAD74402.1"/>
    <property type="molecule type" value="Transcribed_RNA"/>
</dbReference>
<name>A0A0A9CSC5_ARUDO</name>
<proteinExistence type="predicted"/>
<protein>
    <submittedName>
        <fullName evidence="1">Uncharacterized protein</fullName>
    </submittedName>
</protein>
<sequence length="75" mass="8461">MLPAKHLHLSASTASGKGKYGRIQFSPRIHADTTEVRRKYVLSSTIQMTSRFQCFCKPVQDFLALGSITHCSYKK</sequence>
<dbReference type="AlphaFoldDB" id="A0A0A9CSC5"/>